<evidence type="ECO:0000313" key="2">
    <source>
        <dbReference type="EMBL" id="SFF80621.1"/>
    </source>
</evidence>
<dbReference type="InterPro" id="IPR036291">
    <property type="entry name" value="NAD(P)-bd_dom_sf"/>
</dbReference>
<accession>A0A1I2LU76</accession>
<keyword evidence="3" id="KW-1185">Reference proteome</keyword>
<dbReference type="Gene3D" id="3.90.25.10">
    <property type="entry name" value="UDP-galactose 4-epimerase, domain 1"/>
    <property type="match status" value="1"/>
</dbReference>
<dbReference type="CDD" id="cd05256">
    <property type="entry name" value="UDP_AE_SDR_e"/>
    <property type="match status" value="1"/>
</dbReference>
<dbReference type="SUPFAM" id="SSF51735">
    <property type="entry name" value="NAD(P)-binding Rossmann-fold domains"/>
    <property type="match status" value="1"/>
</dbReference>
<reference evidence="2 3" key="1">
    <citation type="submission" date="2016-10" db="EMBL/GenBank/DDBJ databases">
        <authorList>
            <person name="de Groot N.N."/>
        </authorList>
    </citation>
    <scope>NUCLEOTIDE SEQUENCE [LARGE SCALE GENOMIC DNA]</scope>
    <source>
        <strain evidence="2 3">DSM 44945</strain>
    </source>
</reference>
<dbReference type="InterPro" id="IPR001509">
    <property type="entry name" value="Epimerase_deHydtase"/>
</dbReference>
<dbReference type="EMBL" id="FOOK01000005">
    <property type="protein sequence ID" value="SFF80621.1"/>
    <property type="molecule type" value="Genomic_DNA"/>
</dbReference>
<dbReference type="Proteomes" id="UP000198661">
    <property type="component" value="Unassembled WGS sequence"/>
</dbReference>
<dbReference type="Gene3D" id="3.40.50.720">
    <property type="entry name" value="NAD(P)-binding Rossmann-like Domain"/>
    <property type="match status" value="1"/>
</dbReference>
<protein>
    <submittedName>
        <fullName evidence="2">UDP-glucose 4-epimerase</fullName>
    </submittedName>
</protein>
<dbReference type="PRINTS" id="PR01713">
    <property type="entry name" value="NUCEPIMERASE"/>
</dbReference>
<dbReference type="PANTHER" id="PTHR43245:SF13">
    <property type="entry name" value="UDP-D-APIOSE_UDP-D-XYLOSE SYNTHASE 2"/>
    <property type="match status" value="1"/>
</dbReference>
<gene>
    <name evidence="2" type="ORF">SAMN04488025_105154</name>
</gene>
<dbReference type="STRING" id="201973.SAMN04488025_105154"/>
<dbReference type="RefSeq" id="WP_092036312.1">
    <property type="nucleotide sequence ID" value="NZ_FOOK01000005.1"/>
</dbReference>
<name>A0A1I2LU76_9BACL</name>
<dbReference type="Pfam" id="PF01370">
    <property type="entry name" value="Epimerase"/>
    <property type="match status" value="1"/>
</dbReference>
<feature type="domain" description="NAD-dependent epimerase/dehydratase" evidence="1">
    <location>
        <begin position="3"/>
        <end position="234"/>
    </location>
</feature>
<dbReference type="AlphaFoldDB" id="A0A1I2LU76"/>
<evidence type="ECO:0000259" key="1">
    <source>
        <dbReference type="Pfam" id="PF01370"/>
    </source>
</evidence>
<evidence type="ECO:0000313" key="3">
    <source>
        <dbReference type="Proteomes" id="UP000198661"/>
    </source>
</evidence>
<dbReference type="OrthoDB" id="9801785at2"/>
<sequence length="309" mass="34864">MKVMVTGGAGFIGSHIVDRLIELGHDVIILDNLSTGKKAFIHPGASFYQVDLRDRRLGEILEAERPEAVIHQAAQIDVPTSVKDPLFDAETNILGTLQLLEACRRSGVRKIVYASSAAVYGEPVFLPIDEEHPVDPLSNYGISKYTPECYLKVYKQLYGLDYTILRYANVYGIRQDPRGEGGVIAIFLDRVLRKEALTIFGDGKQTRDFVYVGDIAEANIRALHRGSGRVFNLGTGVPTSLEELVRILGEVTEKEIRVEYAPERPGDIRHSHFDCRRAEKWLDWTPRIDLKTGLRMTYEYYLEAARRLP</sequence>
<dbReference type="InterPro" id="IPR050177">
    <property type="entry name" value="Lipid_A_modif_metabolic_enz"/>
</dbReference>
<proteinExistence type="predicted"/>
<dbReference type="PANTHER" id="PTHR43245">
    <property type="entry name" value="BIFUNCTIONAL POLYMYXIN RESISTANCE PROTEIN ARNA"/>
    <property type="match status" value="1"/>
</dbReference>
<organism evidence="2 3">
    <name type="scientific">Planifilum fulgidum</name>
    <dbReference type="NCBI Taxonomy" id="201973"/>
    <lineage>
        <taxon>Bacteria</taxon>
        <taxon>Bacillati</taxon>
        <taxon>Bacillota</taxon>
        <taxon>Bacilli</taxon>
        <taxon>Bacillales</taxon>
        <taxon>Thermoactinomycetaceae</taxon>
        <taxon>Planifilum</taxon>
    </lineage>
</organism>